<dbReference type="Proteomes" id="UP000808337">
    <property type="component" value="Unassembled WGS sequence"/>
</dbReference>
<protein>
    <submittedName>
        <fullName evidence="2">Rhodanese-like domain-containing protein</fullName>
    </submittedName>
</protein>
<name>A0A9D7SSE9_9BACT</name>
<dbReference type="SUPFAM" id="SSF52821">
    <property type="entry name" value="Rhodanese/Cell cycle control phosphatase"/>
    <property type="match status" value="1"/>
</dbReference>
<evidence type="ECO:0000313" key="3">
    <source>
        <dbReference type="Proteomes" id="UP000808337"/>
    </source>
</evidence>
<dbReference type="PROSITE" id="PS51257">
    <property type="entry name" value="PROKAR_LIPOPROTEIN"/>
    <property type="match status" value="1"/>
</dbReference>
<evidence type="ECO:0000259" key="1">
    <source>
        <dbReference type="PROSITE" id="PS50206"/>
    </source>
</evidence>
<dbReference type="Gene3D" id="3.40.250.10">
    <property type="entry name" value="Rhodanese-like domain"/>
    <property type="match status" value="1"/>
</dbReference>
<proteinExistence type="predicted"/>
<dbReference type="InterPro" id="IPR050229">
    <property type="entry name" value="GlpE_sulfurtransferase"/>
</dbReference>
<dbReference type="PANTHER" id="PTHR43031">
    <property type="entry name" value="FAD-DEPENDENT OXIDOREDUCTASE"/>
    <property type="match status" value="1"/>
</dbReference>
<dbReference type="SMART" id="SM00450">
    <property type="entry name" value="RHOD"/>
    <property type="match status" value="1"/>
</dbReference>
<dbReference type="InterPro" id="IPR001763">
    <property type="entry name" value="Rhodanese-like_dom"/>
</dbReference>
<feature type="domain" description="Rhodanese" evidence="1">
    <location>
        <begin position="42"/>
        <end position="132"/>
    </location>
</feature>
<dbReference type="EMBL" id="JADKGY010000006">
    <property type="protein sequence ID" value="MBK9982278.1"/>
    <property type="molecule type" value="Genomic_DNA"/>
</dbReference>
<gene>
    <name evidence="2" type="ORF">IPP15_07620</name>
</gene>
<dbReference type="Pfam" id="PF00581">
    <property type="entry name" value="Rhodanese"/>
    <property type="match status" value="1"/>
</dbReference>
<comment type="caution">
    <text evidence="2">The sequence shown here is derived from an EMBL/GenBank/DDBJ whole genome shotgun (WGS) entry which is preliminary data.</text>
</comment>
<dbReference type="InterPro" id="IPR036873">
    <property type="entry name" value="Rhodanese-like_dom_sf"/>
</dbReference>
<dbReference type="PANTHER" id="PTHR43031:SF18">
    <property type="entry name" value="RHODANESE-RELATED SULFURTRANSFERASES"/>
    <property type="match status" value="1"/>
</dbReference>
<accession>A0A9D7SSE9</accession>
<evidence type="ECO:0000313" key="2">
    <source>
        <dbReference type="EMBL" id="MBK9982278.1"/>
    </source>
</evidence>
<reference evidence="2 3" key="1">
    <citation type="submission" date="2020-10" db="EMBL/GenBank/DDBJ databases">
        <title>Connecting structure to function with the recovery of over 1000 high-quality activated sludge metagenome-assembled genomes encoding full-length rRNA genes using long-read sequencing.</title>
        <authorList>
            <person name="Singleton C.M."/>
            <person name="Petriglieri F."/>
            <person name="Kristensen J.M."/>
            <person name="Kirkegaard R.H."/>
            <person name="Michaelsen T.Y."/>
            <person name="Andersen M.H."/>
            <person name="Karst S.M."/>
            <person name="Dueholm M.S."/>
            <person name="Nielsen P.H."/>
            <person name="Albertsen M."/>
        </authorList>
    </citation>
    <scope>NUCLEOTIDE SEQUENCE [LARGE SCALE GENOMIC DNA]</scope>
    <source>
        <strain evidence="2">Ribe_18-Q3-R11-54_MAXAC.273</strain>
    </source>
</reference>
<dbReference type="PROSITE" id="PS50206">
    <property type="entry name" value="RHODANESE_3"/>
    <property type="match status" value="1"/>
</dbReference>
<sequence length="137" mass="14960">MKNILFILILGSCLLASGCNKGQSQGSASILAPSDFSEKIKQTPEAPIVDVRTPEEYAEGHIANAKNINWNGTDFEAQINQLDKSKPVYVYCQKGVRSAEAATKMRSIGFKDVYELKGGLSNWETAKLPLTTNTTPH</sequence>
<organism evidence="2 3">
    <name type="scientific">Candidatus Opimibacter skivensis</name>
    <dbReference type="NCBI Taxonomy" id="2982028"/>
    <lineage>
        <taxon>Bacteria</taxon>
        <taxon>Pseudomonadati</taxon>
        <taxon>Bacteroidota</taxon>
        <taxon>Saprospiria</taxon>
        <taxon>Saprospirales</taxon>
        <taxon>Saprospiraceae</taxon>
        <taxon>Candidatus Opimibacter</taxon>
    </lineage>
</organism>
<dbReference type="CDD" id="cd00158">
    <property type="entry name" value="RHOD"/>
    <property type="match status" value="1"/>
</dbReference>
<dbReference type="AlphaFoldDB" id="A0A9D7SSE9"/>